<dbReference type="Proteomes" id="UP000000784">
    <property type="component" value="Chromosome"/>
</dbReference>
<keyword evidence="1" id="KW-0812">Transmembrane</keyword>
<evidence type="ECO:0000313" key="2">
    <source>
        <dbReference type="EMBL" id="ABX35163.1"/>
    </source>
</evidence>
<dbReference type="HOGENOM" id="CLU_2057546_0_0_4"/>
<name>A9BZ63_DELAS</name>
<keyword evidence="1" id="KW-0472">Membrane</keyword>
<feature type="transmembrane region" description="Helical" evidence="1">
    <location>
        <begin position="54"/>
        <end position="75"/>
    </location>
</feature>
<organism evidence="2 3">
    <name type="scientific">Delftia acidovorans (strain DSM 14801 / SPH-1)</name>
    <dbReference type="NCBI Taxonomy" id="398578"/>
    <lineage>
        <taxon>Bacteria</taxon>
        <taxon>Pseudomonadati</taxon>
        <taxon>Pseudomonadota</taxon>
        <taxon>Betaproteobacteria</taxon>
        <taxon>Burkholderiales</taxon>
        <taxon>Comamonadaceae</taxon>
        <taxon>Delftia</taxon>
    </lineage>
</organism>
<evidence type="ECO:0000313" key="3">
    <source>
        <dbReference type="Proteomes" id="UP000000784"/>
    </source>
</evidence>
<reference evidence="2 3" key="1">
    <citation type="journal article" date="2004" name="Appl. Environ. Microbiol.">
        <title>Mineralization of individual congeners of linear alkylbenzenesulfonate by defined pairs of heterotrophic bacteria.</title>
        <authorList>
            <person name="Schleheck D."/>
            <person name="Knepper T.P."/>
            <person name="Fischer K."/>
            <person name="Cook A.M."/>
        </authorList>
    </citation>
    <scope>NUCLEOTIDE SEQUENCE [LARGE SCALE GENOMIC DNA]</scope>
    <source>
        <strain evidence="3">DSM 14801 / SPH-1</strain>
    </source>
</reference>
<dbReference type="AlphaFoldDB" id="A9BZ63"/>
<proteinExistence type="predicted"/>
<feature type="transmembrane region" description="Helical" evidence="1">
    <location>
        <begin position="20"/>
        <end position="42"/>
    </location>
</feature>
<keyword evidence="1" id="KW-1133">Transmembrane helix</keyword>
<protein>
    <submittedName>
        <fullName evidence="2">Uncharacterized protein</fullName>
    </submittedName>
</protein>
<evidence type="ECO:0000256" key="1">
    <source>
        <dbReference type="SAM" id="Phobius"/>
    </source>
</evidence>
<keyword evidence="3" id="KW-1185">Reference proteome</keyword>
<gene>
    <name evidence="2" type="ordered locus">Daci_2525</name>
</gene>
<dbReference type="EMBL" id="CP000884">
    <property type="protein sequence ID" value="ABX35163.1"/>
    <property type="molecule type" value="Genomic_DNA"/>
</dbReference>
<reference evidence="3" key="2">
    <citation type="submission" date="2007-11" db="EMBL/GenBank/DDBJ databases">
        <title>Complete sequence of Delftia acidovorans DSM 14801 / SPH-1.</title>
        <authorList>
            <person name="Copeland A."/>
            <person name="Lucas S."/>
            <person name="Lapidus A."/>
            <person name="Barry K."/>
            <person name="Glavina del Rio T."/>
            <person name="Dalin E."/>
            <person name="Tice H."/>
            <person name="Pitluck S."/>
            <person name="Lowry S."/>
            <person name="Clum A."/>
            <person name="Schmutz J."/>
            <person name="Larimer F."/>
            <person name="Land M."/>
            <person name="Hauser L."/>
            <person name="Kyrpides N."/>
            <person name="Kim E."/>
            <person name="Schleheck D."/>
            <person name="Richardson P."/>
        </authorList>
    </citation>
    <scope>NUCLEOTIDE SEQUENCE [LARGE SCALE GENOMIC DNA]</scope>
    <source>
        <strain evidence="3">DSM 14801 / SPH-1</strain>
    </source>
</reference>
<accession>A9BZ63</accession>
<dbReference type="KEGG" id="dac:Daci_2525"/>
<sequence>MLYEAILLHNSIPETSARRPLWVVFLQHIATGVLLCCSGHLSCLVRQRHWRAQVVAVVVVDGNAGMLLSFLFLQLSLHATDHGLHEGQGQRVTRVTPVGLACGNGLYQQIGFAGRGTHA</sequence>